<name>A0AAV0PT30_9ROSI</name>
<comment type="caution">
    <text evidence="2">The sequence shown here is derived from an EMBL/GenBank/DDBJ whole genome shotgun (WGS) entry which is preliminary data.</text>
</comment>
<keyword evidence="3" id="KW-1185">Reference proteome</keyword>
<dbReference type="Proteomes" id="UP001154282">
    <property type="component" value="Unassembled WGS sequence"/>
</dbReference>
<feature type="transmembrane region" description="Helical" evidence="1">
    <location>
        <begin position="20"/>
        <end position="41"/>
    </location>
</feature>
<feature type="transmembrane region" description="Helical" evidence="1">
    <location>
        <begin position="88"/>
        <end position="108"/>
    </location>
</feature>
<dbReference type="AlphaFoldDB" id="A0AAV0PT30"/>
<evidence type="ECO:0000313" key="2">
    <source>
        <dbReference type="EMBL" id="CAI0473406.1"/>
    </source>
</evidence>
<evidence type="ECO:0000313" key="3">
    <source>
        <dbReference type="Proteomes" id="UP001154282"/>
    </source>
</evidence>
<reference evidence="2" key="1">
    <citation type="submission" date="2022-08" db="EMBL/GenBank/DDBJ databases">
        <authorList>
            <person name="Gutierrez-Valencia J."/>
        </authorList>
    </citation>
    <scope>NUCLEOTIDE SEQUENCE</scope>
</reference>
<evidence type="ECO:0000256" key="1">
    <source>
        <dbReference type="SAM" id="Phobius"/>
    </source>
</evidence>
<keyword evidence="1" id="KW-0812">Transmembrane</keyword>
<keyword evidence="1" id="KW-1133">Transmembrane helix</keyword>
<accession>A0AAV0PT30</accession>
<organism evidence="2 3">
    <name type="scientific">Linum tenue</name>
    <dbReference type="NCBI Taxonomy" id="586396"/>
    <lineage>
        <taxon>Eukaryota</taxon>
        <taxon>Viridiplantae</taxon>
        <taxon>Streptophyta</taxon>
        <taxon>Embryophyta</taxon>
        <taxon>Tracheophyta</taxon>
        <taxon>Spermatophyta</taxon>
        <taxon>Magnoliopsida</taxon>
        <taxon>eudicotyledons</taxon>
        <taxon>Gunneridae</taxon>
        <taxon>Pentapetalae</taxon>
        <taxon>rosids</taxon>
        <taxon>fabids</taxon>
        <taxon>Malpighiales</taxon>
        <taxon>Linaceae</taxon>
        <taxon>Linum</taxon>
    </lineage>
</organism>
<protein>
    <submittedName>
        <fullName evidence="2">Uncharacterized protein</fullName>
    </submittedName>
</protein>
<dbReference type="EMBL" id="CAMGYJ010000009">
    <property type="protein sequence ID" value="CAI0473406.1"/>
    <property type="molecule type" value="Genomic_DNA"/>
</dbReference>
<proteinExistence type="predicted"/>
<gene>
    <name evidence="2" type="ORF">LITE_LOCUS39622</name>
</gene>
<sequence>MVFVSHLSYLLARSMSLPPLKLFGFVQFLAWICLPIAVVRINNPLLWELLSQGSKGEIRSRCMRNSCQYFYSLIFRVPKVERREYQGLFSYIIGLLILKCTHCCRLWYAR</sequence>
<keyword evidence="1" id="KW-0472">Membrane</keyword>